<sequence>MTKSSKLVSGVKVIPLPSQEVTLNEPAIHELVIDSPDMNADGVVFQGTADQLLLLLSIAHTTVIEMKELELSMKAMKKEPRSLS</sequence>
<proteinExistence type="predicted"/>
<dbReference type="Proteomes" id="UP000593952">
    <property type="component" value="Segment"/>
</dbReference>
<reference evidence="1 2" key="1">
    <citation type="submission" date="2020-07" db="EMBL/GenBank/DDBJ databases">
        <title>Complete genome sequence of Burkholderia gladioli phage Maja.</title>
        <authorList>
            <person name="Yu Z."/>
            <person name="Yao G.W."/>
            <person name="Guadalupe Vizoso-Pinto M."/>
            <person name="Sun L."/>
            <person name="Le T."/>
            <person name="Gonzalez C."/>
            <person name="Young R."/>
            <person name="Liu M."/>
        </authorList>
    </citation>
    <scope>NUCLEOTIDE SEQUENCE [LARGE SCALE GENOMIC DNA]</scope>
</reference>
<protein>
    <submittedName>
        <fullName evidence="1">Uncharacterized protein</fullName>
    </submittedName>
</protein>
<keyword evidence="2" id="KW-1185">Reference proteome</keyword>
<gene>
    <name evidence="1" type="ORF">CPT_Maja_089</name>
</gene>
<evidence type="ECO:0000313" key="1">
    <source>
        <dbReference type="EMBL" id="QOV06309.1"/>
    </source>
</evidence>
<name>A0A7S6R7A3_9CAUD</name>
<accession>A0A7S6R7A3</accession>
<dbReference type="EMBL" id="MT708549">
    <property type="protein sequence ID" value="QOV06309.1"/>
    <property type="molecule type" value="Genomic_DNA"/>
</dbReference>
<organism evidence="1 2">
    <name type="scientific">Burkholderia phage Maja</name>
    <dbReference type="NCBI Taxonomy" id="2767571"/>
    <lineage>
        <taxon>Viruses</taxon>
        <taxon>Duplodnaviria</taxon>
        <taxon>Heunggongvirae</taxon>
        <taxon>Uroviricota</taxon>
        <taxon>Caudoviricetes</taxon>
        <taxon>Lindbergviridae</taxon>
        <taxon>Gladiolivirus</taxon>
        <taxon>Gladiolivirus maja</taxon>
    </lineage>
</organism>
<evidence type="ECO:0000313" key="2">
    <source>
        <dbReference type="Proteomes" id="UP000593952"/>
    </source>
</evidence>